<organism evidence="2 3">
    <name type="scientific">Meloidogyne javanica</name>
    <name type="common">Root-knot nematode worm</name>
    <dbReference type="NCBI Taxonomy" id="6303"/>
    <lineage>
        <taxon>Eukaryota</taxon>
        <taxon>Metazoa</taxon>
        <taxon>Ecdysozoa</taxon>
        <taxon>Nematoda</taxon>
        <taxon>Chromadorea</taxon>
        <taxon>Rhabditida</taxon>
        <taxon>Tylenchina</taxon>
        <taxon>Tylenchomorpha</taxon>
        <taxon>Tylenchoidea</taxon>
        <taxon>Meloidogynidae</taxon>
        <taxon>Meloidogyninae</taxon>
        <taxon>Meloidogyne</taxon>
        <taxon>Meloidogyne incognita group</taxon>
    </lineage>
</organism>
<keyword evidence="1" id="KW-0732">Signal</keyword>
<keyword evidence="2" id="KW-1185">Reference proteome</keyword>
<evidence type="ECO:0000256" key="1">
    <source>
        <dbReference type="SAM" id="SignalP"/>
    </source>
</evidence>
<accession>A0A915LDY6</accession>
<evidence type="ECO:0000313" key="3">
    <source>
        <dbReference type="WBParaSite" id="scaffold10179_cov242.g14574"/>
    </source>
</evidence>
<dbReference type="Proteomes" id="UP000887561">
    <property type="component" value="Unplaced"/>
</dbReference>
<feature type="signal peptide" evidence="1">
    <location>
        <begin position="1"/>
        <end position="18"/>
    </location>
</feature>
<evidence type="ECO:0000313" key="2">
    <source>
        <dbReference type="Proteomes" id="UP000887561"/>
    </source>
</evidence>
<reference evidence="3" key="1">
    <citation type="submission" date="2022-11" db="UniProtKB">
        <authorList>
            <consortium name="WormBaseParasite"/>
        </authorList>
    </citation>
    <scope>IDENTIFICATION</scope>
</reference>
<protein>
    <submittedName>
        <fullName evidence="3">Uncharacterized protein</fullName>
    </submittedName>
</protein>
<dbReference type="WBParaSite" id="scaffold10179_cov242.g14574">
    <property type="protein sequence ID" value="scaffold10179_cov242.g14574"/>
    <property type="gene ID" value="scaffold10179_cov242.g14574"/>
</dbReference>
<feature type="chain" id="PRO_5037686751" evidence="1">
    <location>
        <begin position="19"/>
        <end position="124"/>
    </location>
</feature>
<dbReference type="AlphaFoldDB" id="A0A915LDY6"/>
<proteinExistence type="predicted"/>
<sequence length="124" mass="13987">MPLLALWAFALLIALGEAKDKGKATEGSSQATNFPRATANEVEFKRVLNEQNEVLKTIMSKEDYEEYEQLGDDRHINHIEKIKKVKPYLADLEKQVGDKEDMNGGDDIARPCHIINEDGICKID</sequence>
<name>A0A915LDY6_MELJA</name>